<dbReference type="SUPFAM" id="SSF53756">
    <property type="entry name" value="UDP-Glycosyltransferase/glycogen phosphorylase"/>
    <property type="match status" value="1"/>
</dbReference>
<feature type="domain" description="Glycosyltransferase subfamily 4-like N-terminal" evidence="1">
    <location>
        <begin position="13"/>
        <end position="181"/>
    </location>
</feature>
<evidence type="ECO:0000313" key="2">
    <source>
        <dbReference type="EMBL" id="APZ43812.1"/>
    </source>
</evidence>
<dbReference type="EMBL" id="CP019434">
    <property type="protein sequence ID" value="APZ43812.1"/>
    <property type="molecule type" value="Genomic_DNA"/>
</dbReference>
<dbReference type="Proteomes" id="UP000243807">
    <property type="component" value="Chromosome"/>
</dbReference>
<dbReference type="PANTHER" id="PTHR12526:SF638">
    <property type="entry name" value="SPORE COAT PROTEIN SA"/>
    <property type="match status" value="1"/>
</dbReference>
<protein>
    <recommendedName>
        <fullName evidence="1">Glycosyltransferase subfamily 4-like N-terminal domain-containing protein</fullName>
    </recommendedName>
</protein>
<dbReference type="Gene3D" id="3.40.50.2000">
    <property type="entry name" value="Glycogen Phosphorylase B"/>
    <property type="match status" value="2"/>
</dbReference>
<dbReference type="RefSeq" id="WP_076837438.1">
    <property type="nucleotide sequence ID" value="NZ_CP019434.1"/>
</dbReference>
<dbReference type="CDD" id="cd03811">
    <property type="entry name" value="GT4_GT28_WabH-like"/>
    <property type="match status" value="1"/>
</dbReference>
<dbReference type="Pfam" id="PF13439">
    <property type="entry name" value="Glyco_transf_4"/>
    <property type="match status" value="1"/>
</dbReference>
<proteinExistence type="predicted"/>
<accession>A0A1P8UJ16</accession>
<sequence>MNYALIVTNLAGGGAERAMLNLAALLTERGHHIDLILLENIVEHSVPNGIALHVVTPVGRTGHGWLGKRLTALRLARLWRGINRRRTLDLSISTLPYCDEVVRLARLPRVRYRVANTLSAEIDRLARLTPTKAQRRRTRYRNLYDRQRLIAVSSGVAADLRERLDIDANIAVVYNPFDFERIRGLSAEPEPDLPARPYVIHVGRFSPQKRHDLLLDAWKLVGLDMPLILLCEPDGGLERMIAERGLTERVTVAGFHANPFPWIARAELLVLCSDHEGMPNVLVEALACGTRVVSTDCPSGPREVLTGDLARWLVPMSDPLALAATMRDALQAPPPCITHELDAFEASTVVGLYESLAKKEH</sequence>
<dbReference type="GO" id="GO:0016757">
    <property type="term" value="F:glycosyltransferase activity"/>
    <property type="evidence" value="ECO:0007669"/>
    <property type="project" value="UniProtKB-ARBA"/>
</dbReference>
<evidence type="ECO:0000313" key="3">
    <source>
        <dbReference type="Proteomes" id="UP000243807"/>
    </source>
</evidence>
<dbReference type="STRING" id="1765967.BW247_12535"/>
<dbReference type="InterPro" id="IPR028098">
    <property type="entry name" value="Glyco_trans_4-like_N"/>
</dbReference>
<reference evidence="2 3" key="1">
    <citation type="submission" date="2017-01" db="EMBL/GenBank/DDBJ databases">
        <title>Draft sequence of Acidihalobacter ferrooxidans strain DSM 14175 (strain V8).</title>
        <authorList>
            <person name="Khaleque H.N."/>
            <person name="Ramsay J.P."/>
            <person name="Murphy R.J.T."/>
            <person name="Kaksonen A.H."/>
            <person name="Boxall N.J."/>
            <person name="Watkin E.L.J."/>
        </authorList>
    </citation>
    <scope>NUCLEOTIDE SEQUENCE [LARGE SCALE GENOMIC DNA]</scope>
    <source>
        <strain evidence="2 3">V8</strain>
    </source>
</reference>
<gene>
    <name evidence="2" type="ORF">BW247_12535</name>
</gene>
<dbReference type="OrthoDB" id="9792269at2"/>
<dbReference type="PANTHER" id="PTHR12526">
    <property type="entry name" value="GLYCOSYLTRANSFERASE"/>
    <property type="match status" value="1"/>
</dbReference>
<organism evidence="2 3">
    <name type="scientific">Acidihalobacter ferrooxydans</name>
    <dbReference type="NCBI Taxonomy" id="1765967"/>
    <lineage>
        <taxon>Bacteria</taxon>
        <taxon>Pseudomonadati</taxon>
        <taxon>Pseudomonadota</taxon>
        <taxon>Gammaproteobacteria</taxon>
        <taxon>Chromatiales</taxon>
        <taxon>Ectothiorhodospiraceae</taxon>
        <taxon>Acidihalobacter</taxon>
    </lineage>
</organism>
<dbReference type="KEGG" id="afy:BW247_12535"/>
<name>A0A1P8UJ16_9GAMM</name>
<evidence type="ECO:0000259" key="1">
    <source>
        <dbReference type="Pfam" id="PF13439"/>
    </source>
</evidence>
<dbReference type="Pfam" id="PF13692">
    <property type="entry name" value="Glyco_trans_1_4"/>
    <property type="match status" value="1"/>
</dbReference>
<keyword evidence="3" id="KW-1185">Reference proteome</keyword>
<dbReference type="AlphaFoldDB" id="A0A1P8UJ16"/>